<comment type="caution">
    <text evidence="2">The sequence shown here is derived from an EMBL/GenBank/DDBJ whole genome shotgun (WGS) entry which is preliminary data.</text>
</comment>
<evidence type="ECO:0000313" key="3">
    <source>
        <dbReference type="Proteomes" id="UP000305921"/>
    </source>
</evidence>
<evidence type="ECO:0000256" key="1">
    <source>
        <dbReference type="SAM" id="Coils"/>
    </source>
</evidence>
<proteinExistence type="predicted"/>
<feature type="coiled-coil region" evidence="1">
    <location>
        <begin position="4"/>
        <end position="48"/>
    </location>
</feature>
<dbReference type="EMBL" id="VAWE01000001">
    <property type="protein sequence ID" value="TLQ47852.1"/>
    <property type="molecule type" value="Genomic_DNA"/>
</dbReference>
<dbReference type="OrthoDB" id="4336306at2"/>
<dbReference type="AlphaFoldDB" id="A0A5R9EH69"/>
<keyword evidence="1" id="KW-0175">Coiled coil</keyword>
<dbReference type="Proteomes" id="UP000305921">
    <property type="component" value="Unassembled WGS sequence"/>
</dbReference>
<sequence length="151" mass="16840">MYELERITARRSELDALAEELGKRLQEVQAEREELVIAERVLHRLAERGRAEAEAAVAQAPVKVQVAGRAVLLIPHRGDSPDEMALPGDYRRILAIVRAADGPVQVRTVGQELGLEVEVRGKLEPLRAKLTKLADRGWLHKRPDGKFTARS</sequence>
<gene>
    <name evidence="2" type="ORF">FEF34_37470</name>
</gene>
<keyword evidence="3" id="KW-1185">Reference proteome</keyword>
<name>A0A5R9EH69_9ACTN</name>
<dbReference type="RefSeq" id="WP_138057131.1">
    <property type="nucleotide sequence ID" value="NZ_VAWE01000001.1"/>
</dbReference>
<reference evidence="2 3" key="1">
    <citation type="submission" date="2019-05" db="EMBL/GenBank/DDBJ databases">
        <title>Streptomyces marianii sp. nov., a novel marine actinomycete from southern coast of India.</title>
        <authorList>
            <person name="Iniyan A.M."/>
            <person name="Wink J."/>
            <person name="Ramprasad E."/>
            <person name="Ramana C.V."/>
            <person name="Bunk B."/>
            <person name="Sproer C."/>
            <person name="Joseph F.-J.R.S."/>
            <person name="Vincent S.G.P."/>
        </authorList>
    </citation>
    <scope>NUCLEOTIDE SEQUENCE [LARGE SCALE GENOMIC DNA]</scope>
    <source>
        <strain evidence="2 3">ICN19</strain>
    </source>
</reference>
<evidence type="ECO:0000313" key="2">
    <source>
        <dbReference type="EMBL" id="TLQ47852.1"/>
    </source>
</evidence>
<organism evidence="2 3">
    <name type="scientific">Streptomyces marianii</name>
    <dbReference type="NCBI Taxonomy" id="1817406"/>
    <lineage>
        <taxon>Bacteria</taxon>
        <taxon>Bacillati</taxon>
        <taxon>Actinomycetota</taxon>
        <taxon>Actinomycetes</taxon>
        <taxon>Kitasatosporales</taxon>
        <taxon>Streptomycetaceae</taxon>
        <taxon>Streptomyces</taxon>
    </lineage>
</organism>
<accession>A0A5R9EH69</accession>
<protein>
    <submittedName>
        <fullName evidence="2">Uncharacterized protein</fullName>
    </submittedName>
</protein>